<proteinExistence type="predicted"/>
<organism evidence="1">
    <name type="scientific">human gut metagenome</name>
    <dbReference type="NCBI Taxonomy" id="408170"/>
    <lineage>
        <taxon>unclassified sequences</taxon>
        <taxon>metagenomes</taxon>
        <taxon>organismal metagenomes</taxon>
    </lineage>
</organism>
<comment type="caution">
    <text evidence="1">The sequence shown here is derived from an EMBL/GenBank/DDBJ whole genome shotgun (WGS) entry which is preliminary data.</text>
</comment>
<feature type="non-terminal residue" evidence="1">
    <location>
        <position position="120"/>
    </location>
</feature>
<accession>W1Y582</accession>
<dbReference type="EMBL" id="AZMM01008091">
    <property type="protein sequence ID" value="ETJ37707.1"/>
    <property type="molecule type" value="Genomic_DNA"/>
</dbReference>
<name>W1Y582_9ZZZZ</name>
<gene>
    <name evidence="1" type="ORF">Q604_UNBC08091G0001</name>
</gene>
<sequence length="120" mass="13628">MVFRIGQTIDTVADITCFLGDLVLTSRDGIKNLFFLGAEEKSKDKWIINFLLMRKAKKEKTDSDIFIVNSDTYLSYSGQMSISINISEKIHFSEDLGYYIMKEKKTGLLGKNIVSVKKST</sequence>
<reference evidence="1" key="1">
    <citation type="submission" date="2013-12" db="EMBL/GenBank/DDBJ databases">
        <title>A Varibaculum cambriense genome reconstructed from a premature infant gut community with otherwise low bacterial novelty that shifts toward anaerobic metabolism during the third week of life.</title>
        <authorList>
            <person name="Brown C.T."/>
            <person name="Sharon I."/>
            <person name="Thomas B.C."/>
            <person name="Castelle C.J."/>
            <person name="Morowitz M.J."/>
            <person name="Banfield J.F."/>
        </authorList>
    </citation>
    <scope>NUCLEOTIDE SEQUENCE</scope>
</reference>
<dbReference type="AlphaFoldDB" id="W1Y582"/>
<protein>
    <submittedName>
        <fullName evidence="1">Uncharacterized protein</fullName>
    </submittedName>
</protein>
<evidence type="ECO:0000313" key="1">
    <source>
        <dbReference type="EMBL" id="ETJ37707.1"/>
    </source>
</evidence>